<dbReference type="PANTHER" id="PTHR42918">
    <property type="entry name" value="LYSYL-TRNA SYNTHETASE"/>
    <property type="match status" value="1"/>
</dbReference>
<dbReference type="PRINTS" id="PR00982">
    <property type="entry name" value="TRNASYNTHLYS"/>
</dbReference>
<dbReference type="InterPro" id="IPR004364">
    <property type="entry name" value="Aa-tRNA-synt_II"/>
</dbReference>
<evidence type="ECO:0000256" key="3">
    <source>
        <dbReference type="ARBA" id="ARBA00022840"/>
    </source>
</evidence>
<protein>
    <recommendedName>
        <fullName evidence="4">Aminoacyl-transfer RNA synthetases class-II family profile domain-containing protein</fullName>
    </recommendedName>
</protein>
<evidence type="ECO:0000313" key="5">
    <source>
        <dbReference type="EMBL" id="SVB24595.1"/>
    </source>
</evidence>
<dbReference type="GO" id="GO:0000049">
    <property type="term" value="F:tRNA binding"/>
    <property type="evidence" value="ECO:0007669"/>
    <property type="project" value="TreeGrafter"/>
</dbReference>
<dbReference type="InterPro" id="IPR018149">
    <property type="entry name" value="Lys-tRNA-synth_II_C"/>
</dbReference>
<dbReference type="GO" id="GO:0004824">
    <property type="term" value="F:lysine-tRNA ligase activity"/>
    <property type="evidence" value="ECO:0007669"/>
    <property type="project" value="InterPro"/>
</dbReference>
<keyword evidence="2" id="KW-0547">Nucleotide-binding</keyword>
<evidence type="ECO:0000256" key="2">
    <source>
        <dbReference type="ARBA" id="ARBA00022741"/>
    </source>
</evidence>
<dbReference type="PANTHER" id="PTHR42918:SF15">
    <property type="entry name" value="LYSINE--TRNA LIGASE, CHLOROPLASTIC_MITOCHONDRIAL"/>
    <property type="match status" value="1"/>
</dbReference>
<evidence type="ECO:0000259" key="4">
    <source>
        <dbReference type="PROSITE" id="PS50862"/>
    </source>
</evidence>
<feature type="domain" description="Aminoacyl-transfer RNA synthetases class-II family profile" evidence="4">
    <location>
        <begin position="11"/>
        <end position="254"/>
    </location>
</feature>
<dbReference type="InterPro" id="IPR045864">
    <property type="entry name" value="aa-tRNA-synth_II/BPL/LPL"/>
</dbReference>
<proteinExistence type="predicted"/>
<dbReference type="SUPFAM" id="SSF55681">
    <property type="entry name" value="Class II aaRS and biotin synthetases"/>
    <property type="match status" value="1"/>
</dbReference>
<name>A0A382CER7_9ZZZZ</name>
<dbReference type="EMBL" id="UINC01034169">
    <property type="protein sequence ID" value="SVB24595.1"/>
    <property type="molecule type" value="Genomic_DNA"/>
</dbReference>
<dbReference type="GO" id="GO:0005524">
    <property type="term" value="F:ATP binding"/>
    <property type="evidence" value="ECO:0007669"/>
    <property type="project" value="UniProtKB-KW"/>
</dbReference>
<keyword evidence="1" id="KW-0436">Ligase</keyword>
<keyword evidence="3" id="KW-0067">ATP-binding</keyword>
<dbReference type="Pfam" id="PF00152">
    <property type="entry name" value="tRNA-synt_2"/>
    <property type="match status" value="1"/>
</dbReference>
<dbReference type="GO" id="GO:0005829">
    <property type="term" value="C:cytosol"/>
    <property type="evidence" value="ECO:0007669"/>
    <property type="project" value="TreeGrafter"/>
</dbReference>
<sequence length="259" mass="29676">MKRLIVGGLGRVYEISKDFRNEGIDRFHNPEFTMLEFYQAFIDYQGLMGFTESMMTHVINAVTGGIEIIYQSHEIDFSPPYKRLHMLDSLSKALDADVRALSADDLRDHTKGLDLPNLEGASWGKLVDKLFEELVQPTLVQPTFVMDHPKEISPLAKRHRKDPNLTERFELFVAGEEIANAFSELNDPLDQRERFKGQANLRDEGDEETHPIDEDYIRALEYGMPPTGGLGMGIDRLTMLLTDQYSIRDVILFPILREE</sequence>
<dbReference type="Gene3D" id="3.30.930.10">
    <property type="entry name" value="Bira Bifunctional Protein, Domain 2"/>
    <property type="match status" value="1"/>
</dbReference>
<organism evidence="5">
    <name type="scientific">marine metagenome</name>
    <dbReference type="NCBI Taxonomy" id="408172"/>
    <lineage>
        <taxon>unclassified sequences</taxon>
        <taxon>metagenomes</taxon>
        <taxon>ecological metagenomes</taxon>
    </lineage>
</organism>
<gene>
    <name evidence="5" type="ORF">METZ01_LOCUS177449</name>
</gene>
<accession>A0A382CER7</accession>
<dbReference type="PROSITE" id="PS50862">
    <property type="entry name" value="AA_TRNA_LIGASE_II"/>
    <property type="match status" value="1"/>
</dbReference>
<dbReference type="GO" id="GO:0006430">
    <property type="term" value="P:lysyl-tRNA aminoacylation"/>
    <property type="evidence" value="ECO:0007669"/>
    <property type="project" value="InterPro"/>
</dbReference>
<dbReference type="InterPro" id="IPR006195">
    <property type="entry name" value="aa-tRNA-synth_II"/>
</dbReference>
<evidence type="ECO:0000256" key="1">
    <source>
        <dbReference type="ARBA" id="ARBA00022598"/>
    </source>
</evidence>
<reference evidence="5" key="1">
    <citation type="submission" date="2018-05" db="EMBL/GenBank/DDBJ databases">
        <authorList>
            <person name="Lanie J.A."/>
            <person name="Ng W.-L."/>
            <person name="Kazmierczak K.M."/>
            <person name="Andrzejewski T.M."/>
            <person name="Davidsen T.M."/>
            <person name="Wayne K.J."/>
            <person name="Tettelin H."/>
            <person name="Glass J.I."/>
            <person name="Rusch D."/>
            <person name="Podicherti R."/>
            <person name="Tsui H.-C.T."/>
            <person name="Winkler M.E."/>
        </authorList>
    </citation>
    <scope>NUCLEOTIDE SEQUENCE</scope>
</reference>
<dbReference type="AlphaFoldDB" id="A0A382CER7"/>